<proteinExistence type="inferred from homology"/>
<dbReference type="GO" id="GO:0006814">
    <property type="term" value="P:sodium ion transport"/>
    <property type="evidence" value="ECO:0007669"/>
    <property type="project" value="UniProtKB-UniRule"/>
</dbReference>
<dbReference type="InterPro" id="IPR056147">
    <property type="entry name" value="NQRA_N"/>
</dbReference>
<dbReference type="RefSeq" id="WP_092223992.1">
    <property type="nucleotide sequence ID" value="NZ_FNJI01000021.1"/>
</dbReference>
<evidence type="ECO:0000256" key="5">
    <source>
        <dbReference type="ARBA" id="ARBA00023065"/>
    </source>
</evidence>
<dbReference type="PANTHER" id="PTHR37839">
    <property type="entry name" value="NA(+)-TRANSLOCATING NADH-QUINONE REDUCTASE SUBUNIT A"/>
    <property type="match status" value="1"/>
</dbReference>
<comment type="subunit">
    <text evidence="8">Composed of six subunits; NqrA, NqrB, NqrC, NqrD, NqrE and NqrF.</text>
</comment>
<dbReference type="OrthoDB" id="9774536at2"/>
<evidence type="ECO:0000256" key="7">
    <source>
        <dbReference type="ARBA" id="ARBA00023201"/>
    </source>
</evidence>
<dbReference type="NCBIfam" id="TIGR01936">
    <property type="entry name" value="nqrA"/>
    <property type="match status" value="1"/>
</dbReference>
<name>A0A1H0SYX0_9BACT</name>
<feature type="domain" description="NqrA N-terminal barrel-sandwich hybrid" evidence="9">
    <location>
        <begin position="4"/>
        <end position="97"/>
    </location>
</feature>
<dbReference type="Pfam" id="PF24836">
    <property type="entry name" value="NQRA_2nd"/>
    <property type="match status" value="1"/>
</dbReference>
<keyword evidence="13" id="KW-1185">Reference proteome</keyword>
<dbReference type="PANTHER" id="PTHR37839:SF1">
    <property type="entry name" value="NA(+)-TRANSLOCATING NADH-QUINONE REDUCTASE SUBUNIT A"/>
    <property type="match status" value="1"/>
</dbReference>
<keyword evidence="2 8" id="KW-1278">Translocase</keyword>
<dbReference type="InterPro" id="IPR056148">
    <property type="entry name" value="NQRA_2nd"/>
</dbReference>
<evidence type="ECO:0000313" key="13">
    <source>
        <dbReference type="Proteomes" id="UP000199073"/>
    </source>
</evidence>
<keyword evidence="6 8" id="KW-0830">Ubiquinone</keyword>
<dbReference type="Pfam" id="PF11973">
    <property type="entry name" value="NQRA_SLBB"/>
    <property type="match status" value="1"/>
</dbReference>
<dbReference type="AlphaFoldDB" id="A0A1H0SYX0"/>
<dbReference type="GO" id="GO:0016655">
    <property type="term" value="F:oxidoreductase activity, acting on NAD(P)H, quinone or similar compound as acceptor"/>
    <property type="evidence" value="ECO:0007669"/>
    <property type="project" value="UniProtKB-UniRule"/>
</dbReference>
<feature type="domain" description="Na(+)-translocating NADH-quinone reductase subunit A C-terminal" evidence="10">
    <location>
        <begin position="263"/>
        <end position="310"/>
    </location>
</feature>
<keyword evidence="4 8" id="KW-0915">Sodium</keyword>
<comment type="catalytic activity">
    <reaction evidence="8">
        <text>a ubiquinone + n Na(+)(in) + NADH + H(+) = a ubiquinol + n Na(+)(out) + NAD(+)</text>
        <dbReference type="Rhea" id="RHEA:47748"/>
        <dbReference type="Rhea" id="RHEA-COMP:9565"/>
        <dbReference type="Rhea" id="RHEA-COMP:9566"/>
        <dbReference type="ChEBI" id="CHEBI:15378"/>
        <dbReference type="ChEBI" id="CHEBI:16389"/>
        <dbReference type="ChEBI" id="CHEBI:17976"/>
        <dbReference type="ChEBI" id="CHEBI:29101"/>
        <dbReference type="ChEBI" id="CHEBI:57540"/>
        <dbReference type="ChEBI" id="CHEBI:57945"/>
        <dbReference type="EC" id="7.2.1.1"/>
    </reaction>
</comment>
<keyword evidence="1 8" id="KW-0813">Transport</keyword>
<dbReference type="EMBL" id="FNJI01000021">
    <property type="protein sequence ID" value="SDP46735.1"/>
    <property type="molecule type" value="Genomic_DNA"/>
</dbReference>
<sequence>MKTIQLKKGLNIPISGAPSGEIREGNKIAHVALLGEDYIGMKPTMLVREGERVRSGQEIFTDKKNEGVVFTAPGCGYVTAINRGEKRKFESIVIRLDGAESVSFYEPVEAPWQLDETTVRQILIRSGLWTTIRTRPYGKVPATGKNPNSLFITAINSSPLAPDPSVIINQYPDYYQTGLRVLRKLVNCPIHYCTGNKDLAPHEQVDGIDYWSFQGPHPCGLPSTHIHFIDPVSETKTAWHIGYQDVICIGHLFATGELMTERIVGIGGGGALNPSLVKTRIGASLGELLRRELSLEGLRIISGSVLSGRESVPDRNFLGRFHDQVSVIEDSSGRSFFNWLLPGKKRFSIRPVFASAYTKNLSLPMNTALWGGRRAIYPLGTYEEVMPLDILTTFLLKAIAVCDTEKSKALGCLELIEEDLSLCGYVCPGKNEFGPDLRTVLNAIERGD</sequence>
<evidence type="ECO:0000313" key="12">
    <source>
        <dbReference type="EMBL" id="SDP46735.1"/>
    </source>
</evidence>
<evidence type="ECO:0000256" key="2">
    <source>
        <dbReference type="ARBA" id="ARBA00022967"/>
    </source>
</evidence>
<dbReference type="EC" id="7.2.1.1" evidence="8"/>
<comment type="similarity">
    <text evidence="8">Belongs to the NqrA family.</text>
</comment>
<evidence type="ECO:0000256" key="1">
    <source>
        <dbReference type="ARBA" id="ARBA00022448"/>
    </source>
</evidence>
<protein>
    <recommendedName>
        <fullName evidence="8">Na(+)-translocating NADH-quinone reductase subunit A</fullName>
        <shortName evidence="8">Na(+)-NQR subunit A</shortName>
        <shortName evidence="8">Na(+)-translocating NQR subunit A</shortName>
        <ecNumber evidence="8">7.2.1.1</ecNumber>
    </recommendedName>
    <alternativeName>
        <fullName evidence="8">NQR complex subunit A</fullName>
    </alternativeName>
    <alternativeName>
        <fullName evidence="8">NQR-1 subunit A</fullName>
    </alternativeName>
</protein>
<evidence type="ECO:0000259" key="11">
    <source>
        <dbReference type="Pfam" id="PF24836"/>
    </source>
</evidence>
<dbReference type="HAMAP" id="MF_00425">
    <property type="entry name" value="NqrA"/>
    <property type="match status" value="1"/>
</dbReference>
<dbReference type="Proteomes" id="UP000199073">
    <property type="component" value="Unassembled WGS sequence"/>
</dbReference>
<keyword evidence="3 8" id="KW-0520">NAD</keyword>
<feature type="domain" description="NqrA second alpha/beta" evidence="11">
    <location>
        <begin position="115"/>
        <end position="258"/>
    </location>
</feature>
<dbReference type="STRING" id="91360.SAMN05660330_02859"/>
<reference evidence="12 13" key="1">
    <citation type="submission" date="2016-10" db="EMBL/GenBank/DDBJ databases">
        <authorList>
            <person name="de Groot N.N."/>
        </authorList>
    </citation>
    <scope>NUCLEOTIDE SEQUENCE [LARGE SCALE GENOMIC DNA]</scope>
    <source>
        <strain evidence="12 13">DSM 12130</strain>
    </source>
</reference>
<evidence type="ECO:0000256" key="6">
    <source>
        <dbReference type="ARBA" id="ARBA00023075"/>
    </source>
</evidence>
<keyword evidence="5 8" id="KW-0406">Ion transport</keyword>
<dbReference type="NCBIfam" id="NF003759">
    <property type="entry name" value="PRK05352.1-2"/>
    <property type="match status" value="1"/>
</dbReference>
<keyword evidence="7 8" id="KW-0739">Sodium transport</keyword>
<accession>A0A1H0SYX0</accession>
<dbReference type="InterPro" id="IPR022615">
    <property type="entry name" value="NqrA_C_domain"/>
</dbReference>
<comment type="function">
    <text evidence="8">NQR complex catalyzes the reduction of ubiquinone-1 to ubiquinol by two successive reactions, coupled with the transport of Na(+) ions from the cytoplasm to the periplasm. NqrA to NqrE are probably involved in the second step, the conversion of ubisemiquinone to ubiquinol.</text>
</comment>
<dbReference type="InterPro" id="IPR008703">
    <property type="entry name" value="NqrA"/>
</dbReference>
<evidence type="ECO:0000256" key="4">
    <source>
        <dbReference type="ARBA" id="ARBA00023053"/>
    </source>
</evidence>
<evidence type="ECO:0000259" key="9">
    <source>
        <dbReference type="Pfam" id="PF05896"/>
    </source>
</evidence>
<gene>
    <name evidence="8" type="primary">nqrA</name>
    <name evidence="12" type="ORF">SAMN05660330_02859</name>
</gene>
<evidence type="ECO:0000256" key="3">
    <source>
        <dbReference type="ARBA" id="ARBA00023027"/>
    </source>
</evidence>
<evidence type="ECO:0000256" key="8">
    <source>
        <dbReference type="HAMAP-Rule" id="MF_00425"/>
    </source>
</evidence>
<organism evidence="12 13">
    <name type="scientific">Desulforhopalus singaporensis</name>
    <dbReference type="NCBI Taxonomy" id="91360"/>
    <lineage>
        <taxon>Bacteria</taxon>
        <taxon>Pseudomonadati</taxon>
        <taxon>Thermodesulfobacteriota</taxon>
        <taxon>Desulfobulbia</taxon>
        <taxon>Desulfobulbales</taxon>
        <taxon>Desulfocapsaceae</taxon>
        <taxon>Desulforhopalus</taxon>
    </lineage>
</organism>
<evidence type="ECO:0000259" key="10">
    <source>
        <dbReference type="Pfam" id="PF11973"/>
    </source>
</evidence>
<dbReference type="Pfam" id="PF05896">
    <property type="entry name" value="NQRA_N"/>
    <property type="match status" value="1"/>
</dbReference>